<proteinExistence type="predicted"/>
<dbReference type="EMBL" id="LR797425">
    <property type="protein sequence ID" value="CAB4215282.1"/>
    <property type="molecule type" value="Genomic_DNA"/>
</dbReference>
<evidence type="ECO:0000313" key="2">
    <source>
        <dbReference type="EMBL" id="CAB4204074.1"/>
    </source>
</evidence>
<gene>
    <name evidence="1" type="ORF">UFOVP1112_9</name>
    <name evidence="2" type="ORF">UFOVP1385_30</name>
    <name evidence="3" type="ORF">UFOVP1478_12</name>
</gene>
<evidence type="ECO:0000313" key="1">
    <source>
        <dbReference type="EMBL" id="CAB4184523.1"/>
    </source>
</evidence>
<accession>A0A6J5QJK1</accession>
<evidence type="ECO:0000313" key="3">
    <source>
        <dbReference type="EMBL" id="CAB4215282.1"/>
    </source>
</evidence>
<protein>
    <submittedName>
        <fullName evidence="1">Uncharacterized protein</fullName>
    </submittedName>
</protein>
<sequence length="165" mass="19660">MTKKLYGQLIHEHNQKNLQTEDDIIEYRQEIEKELVKNIHETAQKAKNDPLYINKDFYIVMLMKVEKVGQATRSFVFARRSCPTPVYKQSVWKYHTNSDSLEFLWSIPDQVLYWHIYHNQTKYFADKETAQLTKFVSLMETGELLEWVKKENGEKKDAVIRIANT</sequence>
<name>A0A6J5QJK1_9CAUD</name>
<organism evidence="1">
    <name type="scientific">uncultured Caudovirales phage</name>
    <dbReference type="NCBI Taxonomy" id="2100421"/>
    <lineage>
        <taxon>Viruses</taxon>
        <taxon>Duplodnaviria</taxon>
        <taxon>Heunggongvirae</taxon>
        <taxon>Uroviricota</taxon>
        <taxon>Caudoviricetes</taxon>
        <taxon>Peduoviridae</taxon>
        <taxon>Maltschvirus</taxon>
        <taxon>Maltschvirus maltsch</taxon>
    </lineage>
</organism>
<dbReference type="EMBL" id="LR797063">
    <property type="protein sequence ID" value="CAB4184523.1"/>
    <property type="molecule type" value="Genomic_DNA"/>
</dbReference>
<reference evidence="1" key="1">
    <citation type="submission" date="2020-05" db="EMBL/GenBank/DDBJ databases">
        <authorList>
            <person name="Chiriac C."/>
            <person name="Salcher M."/>
            <person name="Ghai R."/>
            <person name="Kavagutti S V."/>
        </authorList>
    </citation>
    <scope>NUCLEOTIDE SEQUENCE</scope>
</reference>
<dbReference type="EMBL" id="LR797335">
    <property type="protein sequence ID" value="CAB4204074.1"/>
    <property type="molecule type" value="Genomic_DNA"/>
</dbReference>